<dbReference type="InterPro" id="IPR029066">
    <property type="entry name" value="PLP-binding_barrel"/>
</dbReference>
<evidence type="ECO:0000259" key="5">
    <source>
        <dbReference type="Pfam" id="PF01168"/>
    </source>
</evidence>
<accession>A0A7U7GDD6</accession>
<organism evidence="6 7">
    <name type="scientific">Candidatus Contendobacter odensis Run_B_J11</name>
    <dbReference type="NCBI Taxonomy" id="1400861"/>
    <lineage>
        <taxon>Bacteria</taxon>
        <taxon>Pseudomonadati</taxon>
        <taxon>Pseudomonadota</taxon>
        <taxon>Gammaproteobacteria</taxon>
        <taxon>Candidatus Competibacteraceae</taxon>
        <taxon>Candidatus Contendibacter</taxon>
    </lineage>
</organism>
<dbReference type="PANTHER" id="PTHR10146">
    <property type="entry name" value="PROLINE SYNTHETASE CO-TRANSCRIBED BACTERIAL HOMOLOG PROTEIN"/>
    <property type="match status" value="1"/>
</dbReference>
<name>A0A7U7GDD6_9GAMM</name>
<protein>
    <recommendedName>
        <fullName evidence="2">Pyridoxal phosphate homeostasis protein</fullName>
        <shortName evidence="2">PLP homeostasis protein</shortName>
    </recommendedName>
</protein>
<dbReference type="AlphaFoldDB" id="A0A7U7GDD6"/>
<dbReference type="Proteomes" id="UP000019184">
    <property type="component" value="Unassembled WGS sequence"/>
</dbReference>
<keyword evidence="7" id="KW-1185">Reference proteome</keyword>
<feature type="domain" description="Alanine racemase N-terminal" evidence="5">
    <location>
        <begin position="10"/>
        <end position="226"/>
    </location>
</feature>
<dbReference type="NCBIfam" id="TIGR00044">
    <property type="entry name" value="YggS family pyridoxal phosphate-dependent enzyme"/>
    <property type="match status" value="1"/>
</dbReference>
<feature type="modified residue" description="N6-(pyridoxal phosphate)lysine" evidence="2 3">
    <location>
        <position position="37"/>
    </location>
</feature>
<comment type="caution">
    <text evidence="6">The sequence shown here is derived from an EMBL/GenBank/DDBJ whole genome shotgun (WGS) entry which is preliminary data.</text>
</comment>
<evidence type="ECO:0000313" key="7">
    <source>
        <dbReference type="Proteomes" id="UP000019184"/>
    </source>
</evidence>
<evidence type="ECO:0000256" key="3">
    <source>
        <dbReference type="PIRSR" id="PIRSR004848-1"/>
    </source>
</evidence>
<evidence type="ECO:0000313" key="6">
    <source>
        <dbReference type="EMBL" id="CDH46287.1"/>
    </source>
</evidence>
<dbReference type="CDD" id="cd06824">
    <property type="entry name" value="PLPDE_III_Yggs_like"/>
    <property type="match status" value="1"/>
</dbReference>
<evidence type="ECO:0000256" key="2">
    <source>
        <dbReference type="HAMAP-Rule" id="MF_02087"/>
    </source>
</evidence>
<evidence type="ECO:0000256" key="1">
    <source>
        <dbReference type="ARBA" id="ARBA00022898"/>
    </source>
</evidence>
<dbReference type="Gene3D" id="3.20.20.10">
    <property type="entry name" value="Alanine racemase"/>
    <property type="match status" value="1"/>
</dbReference>
<dbReference type="RefSeq" id="WP_034434919.1">
    <property type="nucleotide sequence ID" value="NZ_CBTK010000256.1"/>
</dbReference>
<sequence>MTPDFADRLHTVQARIRTAEQRFQRRPGSVGLLAVSKTQSVAAITAMAAAGQGCFGENYPQEALDKIIELAALGLEWHFIGPIQANKTRGIAEHFAWVHSVDRLKIAERLSAQRPATLPPLNVCLQVNIDREVTKHGLDETDLATVAAAVATLPRLRLRGLMAIPAPAPNFAAQRQPFARLRELWERLNADGLALDTLSMGMSDDLEAAIAEGATLVRVGTALFGPRG</sequence>
<dbReference type="EMBL" id="CBTK010000256">
    <property type="protein sequence ID" value="CDH46287.1"/>
    <property type="molecule type" value="Genomic_DNA"/>
</dbReference>
<dbReference type="PIRSF" id="PIRSF004848">
    <property type="entry name" value="YBL036c_PLPDEIII"/>
    <property type="match status" value="1"/>
</dbReference>
<dbReference type="InterPro" id="IPR001608">
    <property type="entry name" value="Ala_racemase_N"/>
</dbReference>
<proteinExistence type="inferred from homology"/>
<comment type="function">
    <text evidence="2">Pyridoxal 5'-phosphate (PLP)-binding protein, which is involved in PLP homeostasis.</text>
</comment>
<dbReference type="OrthoDB" id="9804072at2"/>
<reference evidence="6 7" key="1">
    <citation type="journal article" date="2014" name="ISME J.">
        <title>Candidatus Competibacter-lineage genomes retrieved from metagenomes reveal functional metabolic diversity.</title>
        <authorList>
            <person name="McIlroy S.J."/>
            <person name="Albertsen M."/>
            <person name="Andresen E.K."/>
            <person name="Saunders A.M."/>
            <person name="Kristiansen R."/>
            <person name="Stokholm-Bjerregaard M."/>
            <person name="Nielsen K.L."/>
            <person name="Nielsen P.H."/>
        </authorList>
    </citation>
    <scope>NUCLEOTIDE SEQUENCE [LARGE SCALE GENOMIC DNA]</scope>
    <source>
        <strain evidence="6 7">Run_B_J11</strain>
    </source>
</reference>
<gene>
    <name evidence="6" type="primary">yggS</name>
    <name evidence="6" type="ORF">BN874_410010</name>
</gene>
<dbReference type="PROSITE" id="PS01211">
    <property type="entry name" value="UPF0001"/>
    <property type="match status" value="1"/>
</dbReference>
<dbReference type="GO" id="GO:0030170">
    <property type="term" value="F:pyridoxal phosphate binding"/>
    <property type="evidence" value="ECO:0007669"/>
    <property type="project" value="UniProtKB-UniRule"/>
</dbReference>
<dbReference type="HAMAP" id="MF_02087">
    <property type="entry name" value="PLP_homeostasis"/>
    <property type="match status" value="1"/>
</dbReference>
<dbReference type="InterPro" id="IPR011078">
    <property type="entry name" value="PyrdxlP_homeostasis"/>
</dbReference>
<keyword evidence="1 2" id="KW-0663">Pyridoxal phosphate</keyword>
<comment type="similarity">
    <text evidence="2 4">Belongs to the pyridoxal phosphate-binding protein YggS/PROSC family.</text>
</comment>
<dbReference type="Pfam" id="PF01168">
    <property type="entry name" value="Ala_racemase_N"/>
    <property type="match status" value="1"/>
</dbReference>
<comment type="cofactor">
    <cofactor evidence="3">
        <name>pyridoxal 5'-phosphate</name>
        <dbReference type="ChEBI" id="CHEBI:597326"/>
    </cofactor>
</comment>
<evidence type="ECO:0000256" key="4">
    <source>
        <dbReference type="RuleBase" id="RU004514"/>
    </source>
</evidence>
<dbReference type="SUPFAM" id="SSF51419">
    <property type="entry name" value="PLP-binding barrel"/>
    <property type="match status" value="1"/>
</dbReference>
<dbReference type="PANTHER" id="PTHR10146:SF14">
    <property type="entry name" value="PYRIDOXAL PHOSPHATE HOMEOSTASIS PROTEIN"/>
    <property type="match status" value="1"/>
</dbReference>